<reference evidence="4 5" key="1">
    <citation type="submission" date="2020-03" db="EMBL/GenBank/DDBJ databases">
        <title>Whole genome shotgun sequence of Phytohabitans rumicis NBRC 108638.</title>
        <authorList>
            <person name="Komaki H."/>
            <person name="Tamura T."/>
        </authorList>
    </citation>
    <scope>NUCLEOTIDE SEQUENCE [LARGE SCALE GENOMIC DNA]</scope>
    <source>
        <strain evidence="4 5">NBRC 108638</strain>
    </source>
</reference>
<reference evidence="4 5" key="2">
    <citation type="submission" date="2020-03" db="EMBL/GenBank/DDBJ databases">
        <authorList>
            <person name="Ichikawa N."/>
            <person name="Kimura A."/>
            <person name="Kitahashi Y."/>
            <person name="Uohara A."/>
        </authorList>
    </citation>
    <scope>NUCLEOTIDE SEQUENCE [LARGE SCALE GENOMIC DNA]</scope>
    <source>
        <strain evidence="4 5">NBRC 108638</strain>
    </source>
</reference>
<proteinExistence type="predicted"/>
<gene>
    <name evidence="4" type="ORF">Prum_031170</name>
</gene>
<keyword evidence="5" id="KW-1185">Reference proteome</keyword>
<dbReference type="Pfam" id="PF19956">
    <property type="entry name" value="EAD2"/>
    <property type="match status" value="1"/>
</dbReference>
<evidence type="ECO:0000259" key="1">
    <source>
        <dbReference type="Pfam" id="PF19916"/>
    </source>
</evidence>
<dbReference type="EMBL" id="BLPG01000001">
    <property type="protein sequence ID" value="GFJ89475.1"/>
    <property type="molecule type" value="Genomic_DNA"/>
</dbReference>
<comment type="caution">
    <text evidence="4">The sequence shown here is derived from an EMBL/GenBank/DDBJ whole genome shotgun (WGS) entry which is preliminary data.</text>
</comment>
<protein>
    <submittedName>
        <fullName evidence="4">Uncharacterized protein</fullName>
    </submittedName>
</protein>
<dbReference type="Pfam" id="PF19916">
    <property type="entry name" value="VMAP-M0"/>
    <property type="match status" value="1"/>
</dbReference>
<feature type="domain" description="Effector-associated" evidence="2">
    <location>
        <begin position="25"/>
        <end position="106"/>
    </location>
</feature>
<accession>A0A6V8L9V1</accession>
<sequence length="499" mass="57668">MQGEEQWFSRTPGVEARQKIELDMVNSLLTSVAFASDPSRQLALEIIAEQFEQPATIRTHPTPRAQLIEIVRTYARNPDGLRVLVDVVASFDPQSFGTVRLRQLFDEWQAAPSFTDDDWSAFRSALGDVVLPQLTELFHLATRNRRHRPPAHCKTAWHYFVHLTDLNAGADSVPPYMIFLERVAPLLPSSTGQELRMRNHRLASELGLITAVNEIHLHERESLPPQHHTAYLVIQLESDGIDPERYTLSHWYQWDADGWHPERGEDRTVSILEIENEVERLVFDMETNWVEAVETVTLEFILPWELINAPVDWWRKESHSSRPTPLTMDYPVVVRSLERLRTHRWHRAWHVRWQRLNTDPTSVLPYWSKPAGKNYHTLLETDLKSDLRYACLVLSEPPLPDSSGRTEIETALRAGLPVIIWHRRDCGSPDFREAVQQMLAGETLAQLPILARKLRGEALRLDLADRESHIGRHLTMLWDDPERQPEVSRSYGTPEEGIR</sequence>
<dbReference type="Pfam" id="PF20028">
    <property type="entry name" value="VMAP-C"/>
    <property type="match status" value="1"/>
</dbReference>
<feature type="domain" description="vWA-MoxR associated protein C-terminal" evidence="3">
    <location>
        <begin position="244"/>
        <end position="481"/>
    </location>
</feature>
<feature type="domain" description="vWA-MoxR associated protein middle region 0" evidence="1">
    <location>
        <begin position="114"/>
        <end position="209"/>
    </location>
</feature>
<name>A0A6V8L9V1_9ACTN</name>
<evidence type="ECO:0000259" key="3">
    <source>
        <dbReference type="Pfam" id="PF20028"/>
    </source>
</evidence>
<dbReference type="AlphaFoldDB" id="A0A6V8L9V1"/>
<evidence type="ECO:0000259" key="2">
    <source>
        <dbReference type="Pfam" id="PF19956"/>
    </source>
</evidence>
<dbReference type="InterPro" id="IPR045431">
    <property type="entry name" value="EAD2"/>
</dbReference>
<organism evidence="4 5">
    <name type="scientific">Phytohabitans rumicis</name>
    <dbReference type="NCBI Taxonomy" id="1076125"/>
    <lineage>
        <taxon>Bacteria</taxon>
        <taxon>Bacillati</taxon>
        <taxon>Actinomycetota</taxon>
        <taxon>Actinomycetes</taxon>
        <taxon>Micromonosporales</taxon>
        <taxon>Micromonosporaceae</taxon>
    </lineage>
</organism>
<dbReference type="RefSeq" id="WP_173077085.1">
    <property type="nucleotide sequence ID" value="NZ_BAABJB010000002.1"/>
</dbReference>
<dbReference type="Proteomes" id="UP000482960">
    <property type="component" value="Unassembled WGS sequence"/>
</dbReference>
<dbReference type="InterPro" id="IPR045450">
    <property type="entry name" value="VMAP_C"/>
</dbReference>
<evidence type="ECO:0000313" key="5">
    <source>
        <dbReference type="Proteomes" id="UP000482960"/>
    </source>
</evidence>
<evidence type="ECO:0000313" key="4">
    <source>
        <dbReference type="EMBL" id="GFJ89475.1"/>
    </source>
</evidence>
<dbReference type="InterPro" id="IPR045555">
    <property type="entry name" value="VMAP-M0"/>
</dbReference>